<gene>
    <name evidence="2" type="ORF">FEF09_22960</name>
</gene>
<evidence type="ECO:0000313" key="2">
    <source>
        <dbReference type="EMBL" id="TWV96763.1"/>
    </source>
</evidence>
<dbReference type="CDD" id="cd00038">
    <property type="entry name" value="CAP_ED"/>
    <property type="match status" value="1"/>
</dbReference>
<keyword evidence="3" id="KW-1185">Reference proteome</keyword>
<comment type="caution">
    <text evidence="2">The sequence shown here is derived from an EMBL/GenBank/DDBJ whole genome shotgun (WGS) entry which is preliminary data.</text>
</comment>
<proteinExistence type="predicted"/>
<dbReference type="PROSITE" id="PS50042">
    <property type="entry name" value="CNMP_BINDING_3"/>
    <property type="match status" value="1"/>
</dbReference>
<protein>
    <submittedName>
        <fullName evidence="2">Crp/Fnr family transcriptional regulator</fullName>
    </submittedName>
</protein>
<accession>A0A5C6LKW8</accession>
<name>A0A5C6LKW8_9BACT</name>
<dbReference type="OrthoDB" id="948610at2"/>
<feature type="domain" description="Cyclic nucleotide-binding" evidence="1">
    <location>
        <begin position="10"/>
        <end position="107"/>
    </location>
</feature>
<dbReference type="Gene3D" id="2.60.120.10">
    <property type="entry name" value="Jelly Rolls"/>
    <property type="match status" value="1"/>
</dbReference>
<dbReference type="AlphaFoldDB" id="A0A5C6LKW8"/>
<dbReference type="Pfam" id="PF00027">
    <property type="entry name" value="cNMP_binding"/>
    <property type="match status" value="1"/>
</dbReference>
<dbReference type="RefSeq" id="WP_146307276.1">
    <property type="nucleotide sequence ID" value="NZ_VOHS01000033.1"/>
</dbReference>
<reference evidence="2 3" key="1">
    <citation type="submission" date="2019-08" db="EMBL/GenBank/DDBJ databases">
        <title>Whole genome sequencing of chitin degrading bacteria Chitinophaga pinensis YS16.</title>
        <authorList>
            <person name="Singh R.P."/>
            <person name="Manchanda G."/>
            <person name="Maurya I.K."/>
            <person name="Joshi N.K."/>
            <person name="Srivastava A.K."/>
        </authorList>
    </citation>
    <scope>NUCLEOTIDE SEQUENCE [LARGE SCALE GENOMIC DNA]</scope>
    <source>
        <strain evidence="2 3">YS-16</strain>
    </source>
</reference>
<dbReference type="SUPFAM" id="SSF51206">
    <property type="entry name" value="cAMP-binding domain-like"/>
    <property type="match status" value="1"/>
</dbReference>
<evidence type="ECO:0000259" key="1">
    <source>
        <dbReference type="PROSITE" id="PS50042"/>
    </source>
</evidence>
<dbReference type="InterPro" id="IPR000595">
    <property type="entry name" value="cNMP-bd_dom"/>
</dbReference>
<dbReference type="EMBL" id="VOHS01000033">
    <property type="protein sequence ID" value="TWV96763.1"/>
    <property type="molecule type" value="Genomic_DNA"/>
</dbReference>
<organism evidence="2 3">
    <name type="scientific">Chitinophaga pinensis</name>
    <dbReference type="NCBI Taxonomy" id="79329"/>
    <lineage>
        <taxon>Bacteria</taxon>
        <taxon>Pseudomonadati</taxon>
        <taxon>Bacteroidota</taxon>
        <taxon>Chitinophagia</taxon>
        <taxon>Chitinophagales</taxon>
        <taxon>Chitinophagaceae</taxon>
        <taxon>Chitinophaga</taxon>
    </lineage>
</organism>
<evidence type="ECO:0000313" key="3">
    <source>
        <dbReference type="Proteomes" id="UP000318815"/>
    </source>
</evidence>
<dbReference type="InterPro" id="IPR014710">
    <property type="entry name" value="RmlC-like_jellyroll"/>
</dbReference>
<sequence>MDALLRFIHAMTTFSEESWIRLQPALSTQEFKKNEFLLKEGAVCQSLFFIEKGYCRSFYEIDGVEKNTAFYLENEIATNIRSFGSGEKSAAGIIACEPIKAIVFDKKLLFEAAAQTAEIEALGRNCIRLFAAKQDEFATLFNIYAAKDRLAYIEEKHPHLLQRVSQTQLASFLGVARETLSRIRKRRVP</sequence>
<dbReference type="Proteomes" id="UP000318815">
    <property type="component" value="Unassembled WGS sequence"/>
</dbReference>
<dbReference type="InterPro" id="IPR018490">
    <property type="entry name" value="cNMP-bd_dom_sf"/>
</dbReference>